<dbReference type="CDD" id="cd09212">
    <property type="entry name" value="PUB"/>
    <property type="match status" value="1"/>
</dbReference>
<keyword evidence="4" id="KW-0520">NAD</keyword>
<gene>
    <name evidence="9" type="ORF">CSUI_011366</name>
</gene>
<evidence type="ECO:0000259" key="8">
    <source>
        <dbReference type="Pfam" id="PF13905"/>
    </source>
</evidence>
<evidence type="ECO:0000256" key="1">
    <source>
        <dbReference type="ARBA" id="ARBA00012612"/>
    </source>
</evidence>
<dbReference type="PANTHER" id="PTHR13871">
    <property type="entry name" value="THIOREDOXIN"/>
    <property type="match status" value="1"/>
</dbReference>
<dbReference type="SUPFAM" id="SSF52833">
    <property type="entry name" value="Thioredoxin-like"/>
    <property type="match status" value="1"/>
</dbReference>
<evidence type="ECO:0000259" key="7">
    <source>
        <dbReference type="Pfam" id="PF09409"/>
    </source>
</evidence>
<dbReference type="InterPro" id="IPR012336">
    <property type="entry name" value="Thioredoxin-like_fold"/>
</dbReference>
<feature type="domain" description="Thioredoxin-like fold" evidence="8">
    <location>
        <begin position="4"/>
        <end position="92"/>
    </location>
</feature>
<keyword evidence="10" id="KW-1185">Reference proteome</keyword>
<dbReference type="EC" id="1.8.1.8" evidence="1"/>
<keyword evidence="3" id="KW-0560">Oxidoreductase</keyword>
<keyword evidence="2" id="KW-0677">Repeat</keyword>
<reference evidence="9 10" key="1">
    <citation type="journal article" date="2017" name="Int. J. Parasitol.">
        <title>The genome of the protozoan parasite Cystoisospora suis and a reverse vaccinology approach to identify vaccine candidates.</title>
        <authorList>
            <person name="Palmieri N."/>
            <person name="Shrestha A."/>
            <person name="Ruttkowski B."/>
            <person name="Beck T."/>
            <person name="Vogl C."/>
            <person name="Tomley F."/>
            <person name="Blake D.P."/>
            <person name="Joachim A."/>
        </authorList>
    </citation>
    <scope>NUCLEOTIDE SEQUENCE [LARGE SCALE GENOMIC DNA]</scope>
    <source>
        <strain evidence="9 10">Wien I</strain>
    </source>
</reference>
<evidence type="ECO:0000256" key="3">
    <source>
        <dbReference type="ARBA" id="ARBA00023002"/>
    </source>
</evidence>
<dbReference type="Gene3D" id="3.40.30.10">
    <property type="entry name" value="Glutaredoxin"/>
    <property type="match status" value="1"/>
</dbReference>
<dbReference type="GeneID" id="94434676"/>
<sequence>MLARRYNELKAQNKAFEVVFVSSDHDQNSFSEYYASMPWLCIPFEGKLTSVMLFSLNCVVVLTDRARKATLSQAFGVSGIPTLILVDRTGKILDRNGRQKVFDPVFAHQLAFKVDPEVRGLTLESVIDLISTDLSLNSESTKAGYTTLVKVINNILQNPGDPKYLSLRKGNATVQSKLGNRNFIKILKIAGFTETPDAYKCSDDPDTAKLKEVRDVLSSLLLSMA</sequence>
<evidence type="ECO:0000256" key="2">
    <source>
        <dbReference type="ARBA" id="ARBA00022737"/>
    </source>
</evidence>
<dbReference type="EMBL" id="MIGC01011051">
    <property type="protein sequence ID" value="PHJ14824.1"/>
    <property type="molecule type" value="Genomic_DNA"/>
</dbReference>
<dbReference type="Proteomes" id="UP000221165">
    <property type="component" value="Unassembled WGS sequence"/>
</dbReference>
<dbReference type="Pfam" id="PF13905">
    <property type="entry name" value="Thioredoxin_8"/>
    <property type="match status" value="1"/>
</dbReference>
<comment type="catalytic activity">
    <reaction evidence="6">
        <text>[protein]-dithiol + NADP(+) = [protein]-disulfide + NADPH + H(+)</text>
        <dbReference type="Rhea" id="RHEA:18753"/>
        <dbReference type="Rhea" id="RHEA-COMP:10593"/>
        <dbReference type="Rhea" id="RHEA-COMP:10594"/>
        <dbReference type="ChEBI" id="CHEBI:15378"/>
        <dbReference type="ChEBI" id="CHEBI:29950"/>
        <dbReference type="ChEBI" id="CHEBI:50058"/>
        <dbReference type="ChEBI" id="CHEBI:57783"/>
        <dbReference type="ChEBI" id="CHEBI:58349"/>
        <dbReference type="EC" id="1.8.1.8"/>
    </reaction>
</comment>
<dbReference type="Pfam" id="PF09409">
    <property type="entry name" value="PUB"/>
    <property type="match status" value="1"/>
</dbReference>
<evidence type="ECO:0000256" key="6">
    <source>
        <dbReference type="ARBA" id="ARBA00047804"/>
    </source>
</evidence>
<evidence type="ECO:0000256" key="4">
    <source>
        <dbReference type="ARBA" id="ARBA00023027"/>
    </source>
</evidence>
<dbReference type="AlphaFoldDB" id="A0A2C6KEI7"/>
<organism evidence="9 10">
    <name type="scientific">Cystoisospora suis</name>
    <dbReference type="NCBI Taxonomy" id="483139"/>
    <lineage>
        <taxon>Eukaryota</taxon>
        <taxon>Sar</taxon>
        <taxon>Alveolata</taxon>
        <taxon>Apicomplexa</taxon>
        <taxon>Conoidasida</taxon>
        <taxon>Coccidia</taxon>
        <taxon>Eucoccidiorida</taxon>
        <taxon>Eimeriorina</taxon>
        <taxon>Sarcocystidae</taxon>
        <taxon>Cystoisospora</taxon>
    </lineage>
</organism>
<dbReference type="GO" id="GO:0047134">
    <property type="term" value="F:protein-disulfide reductase [NAD(P)H] activity"/>
    <property type="evidence" value="ECO:0007669"/>
    <property type="project" value="UniProtKB-EC"/>
</dbReference>
<comment type="caution">
    <text evidence="9">The sequence shown here is derived from an EMBL/GenBank/DDBJ whole genome shotgun (WGS) entry which is preliminary data.</text>
</comment>
<dbReference type="Gene3D" id="1.20.58.2190">
    <property type="match status" value="1"/>
</dbReference>
<proteinExistence type="predicted"/>
<comment type="catalytic activity">
    <reaction evidence="5">
        <text>[protein]-dithiol + NAD(+) = [protein]-disulfide + NADH + H(+)</text>
        <dbReference type="Rhea" id="RHEA:18749"/>
        <dbReference type="Rhea" id="RHEA-COMP:10593"/>
        <dbReference type="Rhea" id="RHEA-COMP:10594"/>
        <dbReference type="ChEBI" id="CHEBI:15378"/>
        <dbReference type="ChEBI" id="CHEBI:29950"/>
        <dbReference type="ChEBI" id="CHEBI:50058"/>
        <dbReference type="ChEBI" id="CHEBI:57540"/>
        <dbReference type="ChEBI" id="CHEBI:57945"/>
        <dbReference type="EC" id="1.8.1.8"/>
    </reaction>
</comment>
<accession>A0A2C6KEI7</accession>
<evidence type="ECO:0000313" key="9">
    <source>
        <dbReference type="EMBL" id="PHJ14824.1"/>
    </source>
</evidence>
<evidence type="ECO:0000313" key="10">
    <source>
        <dbReference type="Proteomes" id="UP000221165"/>
    </source>
</evidence>
<name>A0A2C6KEI7_9APIC</name>
<dbReference type="InterPro" id="IPR018997">
    <property type="entry name" value="PUB_domain"/>
</dbReference>
<dbReference type="InterPro" id="IPR036249">
    <property type="entry name" value="Thioredoxin-like_sf"/>
</dbReference>
<dbReference type="OrthoDB" id="409136at2759"/>
<dbReference type="SUPFAM" id="SSF143503">
    <property type="entry name" value="PUG domain-like"/>
    <property type="match status" value="1"/>
</dbReference>
<dbReference type="VEuPathDB" id="ToxoDB:CSUI_011366"/>
<dbReference type="InterPro" id="IPR052259">
    <property type="entry name" value="Nucleoredoxin-like"/>
</dbReference>
<feature type="domain" description="PUB" evidence="7">
    <location>
        <begin position="139"/>
        <end position="214"/>
    </location>
</feature>
<dbReference type="RefSeq" id="XP_067916559.1">
    <property type="nucleotide sequence ID" value="XM_068071465.1"/>
</dbReference>
<evidence type="ECO:0000256" key="5">
    <source>
        <dbReference type="ARBA" id="ARBA00047388"/>
    </source>
</evidence>
<dbReference type="PANTHER" id="PTHR13871:SF96">
    <property type="entry name" value="THIOREDOXIN DOMAIN-CONTAINING PROTEIN"/>
    <property type="match status" value="1"/>
</dbReference>
<dbReference type="InterPro" id="IPR036339">
    <property type="entry name" value="PUB-like_dom_sf"/>
</dbReference>
<protein>
    <recommendedName>
        <fullName evidence="1">protein-disulfide reductase</fullName>
        <ecNumber evidence="1">1.8.1.8</ecNumber>
    </recommendedName>
</protein>